<dbReference type="Proteomes" id="UP000756132">
    <property type="component" value="Chromosome 6"/>
</dbReference>
<reference evidence="1" key="1">
    <citation type="submission" date="2021-12" db="EMBL/GenBank/DDBJ databases">
        <authorList>
            <person name="Zaccaron A."/>
            <person name="Stergiopoulos I."/>
        </authorList>
    </citation>
    <scope>NUCLEOTIDE SEQUENCE</scope>
    <source>
        <strain evidence="1">Race5_Kim</strain>
    </source>
</reference>
<dbReference type="EMBL" id="CP090168">
    <property type="protein sequence ID" value="UJO18482.1"/>
    <property type="molecule type" value="Genomic_DNA"/>
</dbReference>
<evidence type="ECO:0000313" key="2">
    <source>
        <dbReference type="Proteomes" id="UP000756132"/>
    </source>
</evidence>
<protein>
    <submittedName>
        <fullName evidence="1">Uncharacterized protein</fullName>
    </submittedName>
</protein>
<dbReference type="OrthoDB" id="10492752at2759"/>
<sequence length="160" mass="18627">MLVKSNPDTLQWSLLLFLKQCILPIKTHQQRQQVLLPRPTTAIGSKPRAQLKSVEDLFPKYVQWCRDIFQRTALEQGAEGTPEEFLKIIIPRAVRHVRLIARIEGAESAIDFMNTDGTSPLHWVMWKVRREWEQGKEAAERSEDDDEMDEELLDEIGFWG</sequence>
<dbReference type="KEGG" id="ffu:CLAFUR5_07165"/>
<dbReference type="RefSeq" id="XP_047762848.1">
    <property type="nucleotide sequence ID" value="XM_047906313.1"/>
</dbReference>
<proteinExistence type="predicted"/>
<keyword evidence="2" id="KW-1185">Reference proteome</keyword>
<dbReference type="OMA" id="SPLHWVM"/>
<dbReference type="AlphaFoldDB" id="A0A9Q8P9U2"/>
<gene>
    <name evidence="1" type="ORF">CLAFUR5_07165</name>
</gene>
<name>A0A9Q8P9U2_PASFU</name>
<organism evidence="1 2">
    <name type="scientific">Passalora fulva</name>
    <name type="common">Tomato leaf mold</name>
    <name type="synonym">Cladosporium fulvum</name>
    <dbReference type="NCBI Taxonomy" id="5499"/>
    <lineage>
        <taxon>Eukaryota</taxon>
        <taxon>Fungi</taxon>
        <taxon>Dikarya</taxon>
        <taxon>Ascomycota</taxon>
        <taxon>Pezizomycotina</taxon>
        <taxon>Dothideomycetes</taxon>
        <taxon>Dothideomycetidae</taxon>
        <taxon>Mycosphaerellales</taxon>
        <taxon>Mycosphaerellaceae</taxon>
        <taxon>Fulvia</taxon>
    </lineage>
</organism>
<dbReference type="GeneID" id="71987043"/>
<evidence type="ECO:0000313" key="1">
    <source>
        <dbReference type="EMBL" id="UJO18482.1"/>
    </source>
</evidence>
<reference evidence="1" key="2">
    <citation type="journal article" date="2022" name="Microb. Genom.">
        <title>A chromosome-scale genome assembly of the tomato pathogen Cladosporium fulvum reveals a compartmentalized genome architecture and the presence of a dispensable chromosome.</title>
        <authorList>
            <person name="Zaccaron A.Z."/>
            <person name="Chen L.H."/>
            <person name="Samaras A."/>
            <person name="Stergiopoulos I."/>
        </authorList>
    </citation>
    <scope>NUCLEOTIDE SEQUENCE</scope>
    <source>
        <strain evidence="1">Race5_Kim</strain>
    </source>
</reference>
<accession>A0A9Q8P9U2</accession>